<feature type="domain" description="N-acetyltransferase" evidence="1">
    <location>
        <begin position="20"/>
        <end position="188"/>
    </location>
</feature>
<dbReference type="InterPro" id="IPR016181">
    <property type="entry name" value="Acyl_CoA_acyltransferase"/>
</dbReference>
<keyword evidence="2" id="KW-0808">Transferase</keyword>
<dbReference type="SUPFAM" id="SSF55729">
    <property type="entry name" value="Acyl-CoA N-acyltransferases (Nat)"/>
    <property type="match status" value="1"/>
</dbReference>
<dbReference type="Pfam" id="PF00583">
    <property type="entry name" value="Acetyltransf_1"/>
    <property type="match status" value="1"/>
</dbReference>
<gene>
    <name evidence="2" type="ORF">GK091_24215</name>
</gene>
<dbReference type="CDD" id="cd04301">
    <property type="entry name" value="NAT_SF"/>
    <property type="match status" value="1"/>
</dbReference>
<dbReference type="RefSeq" id="WP_164043097.1">
    <property type="nucleotide sequence ID" value="NZ_JAAGNZ010000003.1"/>
</dbReference>
<comment type="caution">
    <text evidence="2">The sequence shown here is derived from an EMBL/GenBank/DDBJ whole genome shotgun (WGS) entry which is preliminary data.</text>
</comment>
<dbReference type="Proteomes" id="UP000477386">
    <property type="component" value="Unassembled WGS sequence"/>
</dbReference>
<evidence type="ECO:0000313" key="2">
    <source>
        <dbReference type="EMBL" id="NEU70008.1"/>
    </source>
</evidence>
<keyword evidence="3" id="KW-1185">Reference proteome</keyword>
<dbReference type="GO" id="GO:0016747">
    <property type="term" value="F:acyltransferase activity, transferring groups other than amino-acyl groups"/>
    <property type="evidence" value="ECO:0007669"/>
    <property type="project" value="InterPro"/>
</dbReference>
<dbReference type="Gene3D" id="3.40.630.30">
    <property type="match status" value="1"/>
</dbReference>
<organism evidence="2 3">
    <name type="scientific">Spirosoma agri</name>
    <dbReference type="NCBI Taxonomy" id="1987381"/>
    <lineage>
        <taxon>Bacteria</taxon>
        <taxon>Pseudomonadati</taxon>
        <taxon>Bacteroidota</taxon>
        <taxon>Cytophagia</taxon>
        <taxon>Cytophagales</taxon>
        <taxon>Cytophagaceae</taxon>
        <taxon>Spirosoma</taxon>
    </lineage>
</organism>
<accession>A0A6M0IP34</accession>
<protein>
    <submittedName>
        <fullName evidence="2">GNAT family N-acetyltransferase</fullName>
    </submittedName>
</protein>
<evidence type="ECO:0000313" key="3">
    <source>
        <dbReference type="Proteomes" id="UP000477386"/>
    </source>
</evidence>
<proteinExistence type="predicted"/>
<dbReference type="PROSITE" id="PS51186">
    <property type="entry name" value="GNAT"/>
    <property type="match status" value="1"/>
</dbReference>
<dbReference type="InterPro" id="IPR000182">
    <property type="entry name" value="GNAT_dom"/>
</dbReference>
<dbReference type="AlphaFoldDB" id="A0A6M0IP34"/>
<reference evidence="2 3" key="1">
    <citation type="submission" date="2020-02" db="EMBL/GenBank/DDBJ databases">
        <title>Draft genome sequence of two Spirosoma agri KCTC 52727 and Spirosoma terrae KCTC 52035.</title>
        <authorList>
            <person name="Rojas J."/>
            <person name="Ambika Manirajan B."/>
            <person name="Ratering S."/>
            <person name="Suarez C."/>
            <person name="Schnell S."/>
        </authorList>
    </citation>
    <scope>NUCLEOTIDE SEQUENCE [LARGE SCALE GENOMIC DNA]</scope>
    <source>
        <strain evidence="2 3">KCTC 52727</strain>
    </source>
</reference>
<evidence type="ECO:0000259" key="1">
    <source>
        <dbReference type="PROSITE" id="PS51186"/>
    </source>
</evidence>
<sequence>MNISVFPPLTKSVMLDDPYCIAEASFPEYIYDIGALRIRAWHDEPGVDATFFDRRTWIEPIDQTAQHWVVTRKNVVVAAARMSFHDTLDSVPYASLLPNSHWSLYTHKAIASINRLVVDPRFRGRGLARLLDQARIGMAIDKGVDVILAQPQISRLETLKKLNFSYVCELPRTPEMPNRPLFFMHRHL</sequence>
<dbReference type="EMBL" id="JAAGNZ010000003">
    <property type="protein sequence ID" value="NEU70008.1"/>
    <property type="molecule type" value="Genomic_DNA"/>
</dbReference>
<name>A0A6M0IP34_9BACT</name>